<protein>
    <submittedName>
        <fullName evidence="2">Uncharacterized protein</fullName>
    </submittedName>
</protein>
<evidence type="ECO:0000313" key="2">
    <source>
        <dbReference type="EMBL" id="KAG6596686.1"/>
    </source>
</evidence>
<comment type="caution">
    <text evidence="2">The sequence shown here is derived from an EMBL/GenBank/DDBJ whole genome shotgun (WGS) entry which is preliminary data.</text>
</comment>
<feature type="signal peptide" evidence="1">
    <location>
        <begin position="1"/>
        <end position="17"/>
    </location>
</feature>
<reference evidence="2 3" key="1">
    <citation type="journal article" date="2021" name="Hortic Res">
        <title>The domestication of Cucurbita argyrosperma as revealed by the genome of its wild relative.</title>
        <authorList>
            <person name="Barrera-Redondo J."/>
            <person name="Sanchez-de la Vega G."/>
            <person name="Aguirre-Liguori J.A."/>
            <person name="Castellanos-Morales G."/>
            <person name="Gutierrez-Guerrero Y.T."/>
            <person name="Aguirre-Dugua X."/>
            <person name="Aguirre-Planter E."/>
            <person name="Tenaillon M.I."/>
            <person name="Lira-Saade R."/>
            <person name="Eguiarte L.E."/>
        </authorList>
    </citation>
    <scope>NUCLEOTIDE SEQUENCE [LARGE SCALE GENOMIC DNA]</scope>
    <source>
        <strain evidence="2">JBR-2021</strain>
    </source>
</reference>
<feature type="chain" id="PRO_5043876806" evidence="1">
    <location>
        <begin position="18"/>
        <end position="131"/>
    </location>
</feature>
<dbReference type="Proteomes" id="UP000685013">
    <property type="component" value="Chromosome 6"/>
</dbReference>
<proteinExistence type="predicted"/>
<keyword evidence="3" id="KW-1185">Reference proteome</keyword>
<organism evidence="2 3">
    <name type="scientific">Cucurbita argyrosperma subsp. sororia</name>
    <dbReference type="NCBI Taxonomy" id="37648"/>
    <lineage>
        <taxon>Eukaryota</taxon>
        <taxon>Viridiplantae</taxon>
        <taxon>Streptophyta</taxon>
        <taxon>Embryophyta</taxon>
        <taxon>Tracheophyta</taxon>
        <taxon>Spermatophyta</taxon>
        <taxon>Magnoliopsida</taxon>
        <taxon>eudicotyledons</taxon>
        <taxon>Gunneridae</taxon>
        <taxon>Pentapetalae</taxon>
        <taxon>rosids</taxon>
        <taxon>fabids</taxon>
        <taxon>Cucurbitales</taxon>
        <taxon>Cucurbitaceae</taxon>
        <taxon>Cucurbiteae</taxon>
        <taxon>Cucurbita</taxon>
    </lineage>
</organism>
<feature type="non-terminal residue" evidence="2">
    <location>
        <position position="1"/>
    </location>
</feature>
<dbReference type="AlphaFoldDB" id="A0AAV6ND68"/>
<sequence length="131" mass="14804">MLRSILLLAILFLGSLGNNIGACNLSLICRCCFPVINAFVTSSREATNSKTVIKMENEMIYVQHNIFTTPKWVGYALSCDTPEGPLISMEQFLEMKEDVGCYHSVDTKQLSNKKELMDDDMYRARIFSSSF</sequence>
<name>A0AAV6ND68_9ROSI</name>
<evidence type="ECO:0000256" key="1">
    <source>
        <dbReference type="SAM" id="SignalP"/>
    </source>
</evidence>
<evidence type="ECO:0000313" key="3">
    <source>
        <dbReference type="Proteomes" id="UP000685013"/>
    </source>
</evidence>
<accession>A0AAV6ND68</accession>
<gene>
    <name evidence="2" type="ORF">SDJN03_09866</name>
</gene>
<keyword evidence="1" id="KW-0732">Signal</keyword>
<dbReference type="EMBL" id="JAGKQH010000006">
    <property type="protein sequence ID" value="KAG6596686.1"/>
    <property type="molecule type" value="Genomic_DNA"/>
</dbReference>